<proteinExistence type="inferred from homology"/>
<keyword evidence="5" id="KW-1185">Reference proteome</keyword>
<dbReference type="InterPro" id="IPR039039">
    <property type="entry name" value="RAI1-like_fam"/>
</dbReference>
<keyword evidence="2" id="KW-0694">RNA-binding</keyword>
<dbReference type="AlphaFoldDB" id="A0A7R8YLG2"/>
<dbReference type="GO" id="GO:0110155">
    <property type="term" value="P:NAD-cap decapping"/>
    <property type="evidence" value="ECO:0007669"/>
    <property type="project" value="TreeGrafter"/>
</dbReference>
<sequence>MQKLNETEQWKRIGSYGFKFEQYILADDPEHEPDISAPVNESEEFNCVLRTRLEGLDLLYGAEMDGIVSNEKCDLTSVDLNTLEHVEVKVRRKETTYRQGQNFLKFNLVKWWCQSFLVGIQRIYMGLRNDEGIVKEIQVLDVSSLPKMAKEYWSPAVCVDFLNEFLNMVKKTLRNTNCPYSVFEFYWNPANQKSITYRYHEGNNDLSFLPDWYIEGVSNKSTNSV</sequence>
<gene>
    <name evidence="4" type="ORF">HERILL_LOCUS488</name>
</gene>
<organism evidence="4 5">
    <name type="scientific">Hermetia illucens</name>
    <name type="common">Black soldier fly</name>
    <dbReference type="NCBI Taxonomy" id="343691"/>
    <lineage>
        <taxon>Eukaryota</taxon>
        <taxon>Metazoa</taxon>
        <taxon>Ecdysozoa</taxon>
        <taxon>Arthropoda</taxon>
        <taxon>Hexapoda</taxon>
        <taxon>Insecta</taxon>
        <taxon>Pterygota</taxon>
        <taxon>Neoptera</taxon>
        <taxon>Endopterygota</taxon>
        <taxon>Diptera</taxon>
        <taxon>Brachycera</taxon>
        <taxon>Stratiomyomorpha</taxon>
        <taxon>Stratiomyidae</taxon>
        <taxon>Hermetiinae</taxon>
        <taxon>Hermetia</taxon>
    </lineage>
</organism>
<name>A0A7R8YLG2_HERIL</name>
<keyword evidence="2" id="KW-0540">Nuclease</keyword>
<dbReference type="InParanoid" id="A0A7R8YLG2"/>
<comment type="function">
    <text evidence="2">Decapping enzyme for NAD-capped RNAs: specifically hydrolyzes the nicotinamide adenine dinucleotide (NAD) cap from a subset of RNAs by removing the entire NAD moiety from the 5'-end of an NAD-capped RNA.</text>
</comment>
<comment type="cofactor">
    <cofactor evidence="2">
        <name>a divalent metal cation</name>
        <dbReference type="ChEBI" id="CHEBI:60240"/>
    </cofactor>
</comment>
<evidence type="ECO:0000313" key="5">
    <source>
        <dbReference type="Proteomes" id="UP000594454"/>
    </source>
</evidence>
<feature type="domain" description="RAI1-like" evidence="3">
    <location>
        <begin position="3"/>
        <end position="213"/>
    </location>
</feature>
<dbReference type="EC" id="3.6.1.-" evidence="2"/>
<dbReference type="GO" id="GO:0046872">
    <property type="term" value="F:metal ion binding"/>
    <property type="evidence" value="ECO:0007669"/>
    <property type="project" value="UniProtKB-KW"/>
</dbReference>
<dbReference type="PANTHER" id="PTHR12395">
    <property type="entry name" value="DOM-3 RELATED"/>
    <property type="match status" value="1"/>
</dbReference>
<evidence type="ECO:0000256" key="2">
    <source>
        <dbReference type="RuleBase" id="RU367113"/>
    </source>
</evidence>
<dbReference type="EMBL" id="LR899009">
    <property type="protein sequence ID" value="CAD7077113.1"/>
    <property type="molecule type" value="Genomic_DNA"/>
</dbReference>
<dbReference type="InterPro" id="IPR013961">
    <property type="entry name" value="RAI1"/>
</dbReference>
<dbReference type="GO" id="GO:0000166">
    <property type="term" value="F:nucleotide binding"/>
    <property type="evidence" value="ECO:0007669"/>
    <property type="project" value="UniProtKB-KW"/>
</dbReference>
<evidence type="ECO:0000259" key="3">
    <source>
        <dbReference type="Pfam" id="PF08652"/>
    </source>
</evidence>
<keyword evidence="2" id="KW-0479">Metal-binding</keyword>
<reference evidence="4 5" key="1">
    <citation type="submission" date="2020-11" db="EMBL/GenBank/DDBJ databases">
        <authorList>
            <person name="Wallbank WR R."/>
            <person name="Pardo Diaz C."/>
            <person name="Kozak K."/>
            <person name="Martin S."/>
            <person name="Jiggins C."/>
            <person name="Moest M."/>
            <person name="Warren A I."/>
            <person name="Generalovic N T."/>
            <person name="Byers J.R.P. K."/>
            <person name="Montejo-Kovacevich G."/>
            <person name="Yen C E."/>
        </authorList>
    </citation>
    <scope>NUCLEOTIDE SEQUENCE [LARGE SCALE GENOMIC DNA]</scope>
</reference>
<dbReference type="PANTHER" id="PTHR12395:SF9">
    <property type="entry name" value="DECAPPING AND EXORIBONUCLEASE PROTEIN"/>
    <property type="match status" value="1"/>
</dbReference>
<dbReference type="GO" id="GO:0005829">
    <property type="term" value="C:cytosol"/>
    <property type="evidence" value="ECO:0007669"/>
    <property type="project" value="TreeGrafter"/>
</dbReference>
<dbReference type="GO" id="GO:0000956">
    <property type="term" value="P:nuclear-transcribed mRNA catabolic process"/>
    <property type="evidence" value="ECO:0007669"/>
    <property type="project" value="TreeGrafter"/>
</dbReference>
<keyword evidence="2" id="KW-0378">Hydrolase</keyword>
<keyword evidence="2" id="KW-0547">Nucleotide-binding</keyword>
<dbReference type="Proteomes" id="UP000594454">
    <property type="component" value="Chromosome 1"/>
</dbReference>
<dbReference type="Pfam" id="PF08652">
    <property type="entry name" value="RAI1"/>
    <property type="match status" value="1"/>
</dbReference>
<keyword evidence="2" id="KW-0539">Nucleus</keyword>
<dbReference type="GO" id="GO:0003723">
    <property type="term" value="F:RNA binding"/>
    <property type="evidence" value="ECO:0007669"/>
    <property type="project" value="UniProtKB-KW"/>
</dbReference>
<dbReference type="GO" id="GO:0034353">
    <property type="term" value="F:mRNA 5'-diphosphatase activity"/>
    <property type="evidence" value="ECO:0007669"/>
    <property type="project" value="TreeGrafter"/>
</dbReference>
<protein>
    <recommendedName>
        <fullName evidence="2">Decapping nuclease</fullName>
        <ecNumber evidence="2">3.6.1.-</ecNumber>
    </recommendedName>
</protein>
<dbReference type="OrthoDB" id="5853397at2759"/>
<accession>A0A7R8YLG2</accession>
<comment type="subcellular location">
    <subcellularLocation>
        <location evidence="2">Nucleus</location>
    </subcellularLocation>
</comment>
<evidence type="ECO:0000313" key="4">
    <source>
        <dbReference type="EMBL" id="CAD7077113.1"/>
    </source>
</evidence>
<dbReference type="FunCoup" id="A0A7R8YLG2">
    <property type="interactions" value="898"/>
</dbReference>
<dbReference type="GO" id="GO:0004518">
    <property type="term" value="F:nuclease activity"/>
    <property type="evidence" value="ECO:0007669"/>
    <property type="project" value="UniProtKB-KW"/>
</dbReference>
<evidence type="ECO:0000256" key="1">
    <source>
        <dbReference type="ARBA" id="ARBA00006562"/>
    </source>
</evidence>
<comment type="similarity">
    <text evidence="1 2">Belongs to the DXO/Dom3Z family.</text>
</comment>
<dbReference type="GO" id="GO:0005634">
    <property type="term" value="C:nucleus"/>
    <property type="evidence" value="ECO:0007669"/>
    <property type="project" value="UniProtKB-SubCell"/>
</dbReference>